<evidence type="ECO:0000313" key="1">
    <source>
        <dbReference type="EMBL" id="SDD98016.1"/>
    </source>
</evidence>
<keyword evidence="2" id="KW-1185">Reference proteome</keyword>
<dbReference type="EMBL" id="FMZC01000011">
    <property type="protein sequence ID" value="SDD98016.1"/>
    <property type="molecule type" value="Genomic_DNA"/>
</dbReference>
<evidence type="ECO:0008006" key="3">
    <source>
        <dbReference type="Google" id="ProtNLM"/>
    </source>
</evidence>
<sequence length="141" mass="15575">MLVPEAKTAAKSAYPVIYRNLMTVGLLGTIYRVGDDAQTIHSTVEMTLEDSHSYSLYRTVALAMAGQVGDAREALASRIEEDPQNGENKVAMAIAMLFGGDRGWRYWIDNVLATHADQEVREAAFGVLKYVGQQSRRVSLH</sequence>
<dbReference type="OrthoDB" id="8811091at2"/>
<protein>
    <recommendedName>
        <fullName evidence="3">HEAT repeat-containing protein</fullName>
    </recommendedName>
</protein>
<proteinExistence type="predicted"/>
<name>A0A1G6Z8A1_9BURK</name>
<dbReference type="AlphaFoldDB" id="A0A1G6Z8A1"/>
<gene>
    <name evidence="1" type="ORF">SAMN05192589_1111</name>
</gene>
<dbReference type="STRING" id="187868.SAMN05192589_1111"/>
<dbReference type="Proteomes" id="UP000198781">
    <property type="component" value="Unassembled WGS sequence"/>
</dbReference>
<dbReference type="RefSeq" id="WP_092744790.1">
    <property type="nucleotide sequence ID" value="NZ_FMZC01000011.1"/>
</dbReference>
<reference evidence="1 2" key="1">
    <citation type="submission" date="2016-10" db="EMBL/GenBank/DDBJ databases">
        <authorList>
            <person name="de Groot N.N."/>
        </authorList>
    </citation>
    <scope>NUCLEOTIDE SEQUENCE [LARGE SCALE GENOMIC DNA]</scope>
    <source>
        <strain evidence="1 2">DSM 16619</strain>
    </source>
</reference>
<evidence type="ECO:0000313" key="2">
    <source>
        <dbReference type="Proteomes" id="UP000198781"/>
    </source>
</evidence>
<organism evidence="1 2">
    <name type="scientific">Paracidovorax valerianellae</name>
    <dbReference type="NCBI Taxonomy" id="187868"/>
    <lineage>
        <taxon>Bacteria</taxon>
        <taxon>Pseudomonadati</taxon>
        <taxon>Pseudomonadota</taxon>
        <taxon>Betaproteobacteria</taxon>
        <taxon>Burkholderiales</taxon>
        <taxon>Comamonadaceae</taxon>
        <taxon>Paracidovorax</taxon>
    </lineage>
</organism>
<accession>A0A1G6Z8A1</accession>